<feature type="region of interest" description="Disordered" evidence="1">
    <location>
        <begin position="143"/>
        <end position="165"/>
    </location>
</feature>
<organism evidence="3 4">
    <name type="scientific">Candidatus Korobacter versatilis</name>
    <dbReference type="NCBI Taxonomy" id="658062"/>
    <lineage>
        <taxon>Bacteria</taxon>
        <taxon>Pseudomonadati</taxon>
        <taxon>Acidobacteriota</taxon>
        <taxon>Terriglobia</taxon>
        <taxon>Terriglobales</taxon>
        <taxon>Candidatus Korobacteraceae</taxon>
        <taxon>Candidatus Korobacter</taxon>
    </lineage>
</organism>
<evidence type="ECO:0000256" key="1">
    <source>
        <dbReference type="SAM" id="MobiDB-lite"/>
    </source>
</evidence>
<feature type="chain" id="PRO_5036773546" description="Tetratricopeptide repeat protein" evidence="2">
    <location>
        <begin position="29"/>
        <end position="381"/>
    </location>
</feature>
<dbReference type="SUPFAM" id="SSF48452">
    <property type="entry name" value="TPR-like"/>
    <property type="match status" value="1"/>
</dbReference>
<dbReference type="Gene3D" id="1.25.40.10">
    <property type="entry name" value="Tetratricopeptide repeat domain"/>
    <property type="match status" value="1"/>
</dbReference>
<dbReference type="SMART" id="SM00028">
    <property type="entry name" value="TPR"/>
    <property type="match status" value="3"/>
</dbReference>
<gene>
    <name evidence="3" type="ORF">HYX28_07060</name>
</gene>
<dbReference type="AlphaFoldDB" id="A0A932EPU2"/>
<reference evidence="3" key="1">
    <citation type="submission" date="2020-07" db="EMBL/GenBank/DDBJ databases">
        <title>Huge and variable diversity of episymbiotic CPR bacteria and DPANN archaea in groundwater ecosystems.</title>
        <authorList>
            <person name="He C.Y."/>
            <person name="Keren R."/>
            <person name="Whittaker M."/>
            <person name="Farag I.F."/>
            <person name="Doudna J."/>
            <person name="Cate J.H.D."/>
            <person name="Banfield J.F."/>
        </authorList>
    </citation>
    <scope>NUCLEOTIDE SEQUENCE</scope>
    <source>
        <strain evidence="3">NC_groundwater_580_Pr5_B-0.1um_64_19</strain>
    </source>
</reference>
<proteinExistence type="predicted"/>
<dbReference type="EMBL" id="JACPNR010000009">
    <property type="protein sequence ID" value="MBI2678524.1"/>
    <property type="molecule type" value="Genomic_DNA"/>
</dbReference>
<protein>
    <recommendedName>
        <fullName evidence="5">Tetratricopeptide repeat protein</fullName>
    </recommendedName>
</protein>
<evidence type="ECO:0008006" key="5">
    <source>
        <dbReference type="Google" id="ProtNLM"/>
    </source>
</evidence>
<evidence type="ECO:0000313" key="4">
    <source>
        <dbReference type="Proteomes" id="UP000779809"/>
    </source>
</evidence>
<keyword evidence="2" id="KW-0732">Signal</keyword>
<feature type="signal peptide" evidence="2">
    <location>
        <begin position="1"/>
        <end position="28"/>
    </location>
</feature>
<dbReference type="InterPro" id="IPR019734">
    <property type="entry name" value="TPR_rpt"/>
</dbReference>
<evidence type="ECO:0000313" key="3">
    <source>
        <dbReference type="EMBL" id="MBI2678524.1"/>
    </source>
</evidence>
<comment type="caution">
    <text evidence="3">The sequence shown here is derived from an EMBL/GenBank/DDBJ whole genome shotgun (WGS) entry which is preliminary data.</text>
</comment>
<dbReference type="InterPro" id="IPR011990">
    <property type="entry name" value="TPR-like_helical_dom_sf"/>
</dbReference>
<dbReference type="Proteomes" id="UP000779809">
    <property type="component" value="Unassembled WGS sequence"/>
</dbReference>
<name>A0A932EPU2_9BACT</name>
<evidence type="ECO:0000256" key="2">
    <source>
        <dbReference type="SAM" id="SignalP"/>
    </source>
</evidence>
<sequence length="381" mass="40806">MRFRWLAPSVLALFVILFLAAAQPAARAQIVSPNLPAGTPADQDLQAIAKETDAARQKTMYADFVAKYAADPMATAYGYSQLAQLAFAAGDARQAMEFGDKSLAAEANNLDMLVSQVQFAQNLKLADKIVEYAARGGKVVQGIGTQPKPAGMSDEQFAGDNDQQRRSSQQAYDFLQAAAFSAITTEADPDKRWAEVSQFDAAFPKSQFSEQTAQLAMYALQQKGDYAQLAQYGGRVADANPQSLPILGLLAGMLAEDPKRGYDTAALSYARKAADIAAGMDLESDSAKKLAAGMAHAAIGWVYMKQEKTSSAIGEFSVAAKLVEENPAAYSTVLYRLGYAYAKQKDYASARATLNKGAAVKGPYQGESKKLLTKVNSIAPR</sequence>
<accession>A0A932EPU2</accession>